<dbReference type="PANTHER" id="PTHR10728:SF40">
    <property type="entry name" value="PATATIN FAMILY PROTEIN"/>
    <property type="match status" value="1"/>
</dbReference>
<dbReference type="PROSITE" id="PS51210">
    <property type="entry name" value="PLA2C"/>
    <property type="match status" value="1"/>
</dbReference>
<protein>
    <recommendedName>
        <fullName evidence="6">Lysophospholipase</fullName>
        <ecNumber evidence="6">3.1.1.5</ecNumber>
    </recommendedName>
</protein>
<proteinExistence type="inferred from homology"/>
<keyword evidence="10" id="KW-1185">Reference proteome</keyword>
<feature type="domain" description="PLA2c" evidence="8">
    <location>
        <begin position="83"/>
        <end position="625"/>
    </location>
</feature>
<reference evidence="9" key="1">
    <citation type="submission" date="2021-06" db="EMBL/GenBank/DDBJ databases">
        <authorList>
            <person name="Kallberg Y."/>
            <person name="Tangrot J."/>
            <person name="Rosling A."/>
        </authorList>
    </citation>
    <scope>NUCLEOTIDE SEQUENCE</scope>
    <source>
        <strain evidence="9">FL130A</strain>
    </source>
</reference>
<dbReference type="AlphaFoldDB" id="A0A9N8YPC5"/>
<comment type="catalytic activity">
    <reaction evidence="6">
        <text>a 1-acyl-sn-glycero-3-phosphocholine + H2O = sn-glycerol 3-phosphocholine + a fatty acid + H(+)</text>
        <dbReference type="Rhea" id="RHEA:15177"/>
        <dbReference type="ChEBI" id="CHEBI:15377"/>
        <dbReference type="ChEBI" id="CHEBI:15378"/>
        <dbReference type="ChEBI" id="CHEBI:16870"/>
        <dbReference type="ChEBI" id="CHEBI:28868"/>
        <dbReference type="ChEBI" id="CHEBI:58168"/>
        <dbReference type="EC" id="3.1.1.5"/>
    </reaction>
</comment>
<evidence type="ECO:0000256" key="1">
    <source>
        <dbReference type="ARBA" id="ARBA00008780"/>
    </source>
</evidence>
<comment type="similarity">
    <text evidence="1 6">Belongs to the lysophospholipase family.</text>
</comment>
<dbReference type="SUPFAM" id="SSF52151">
    <property type="entry name" value="FabD/lysophospholipase-like"/>
    <property type="match status" value="1"/>
</dbReference>
<dbReference type="SMART" id="SM00022">
    <property type="entry name" value="PLAc"/>
    <property type="match status" value="1"/>
</dbReference>
<feature type="region of interest" description="Disordered" evidence="7">
    <location>
        <begin position="1"/>
        <end position="20"/>
    </location>
</feature>
<organism evidence="9 10">
    <name type="scientific">Ambispora leptoticha</name>
    <dbReference type="NCBI Taxonomy" id="144679"/>
    <lineage>
        <taxon>Eukaryota</taxon>
        <taxon>Fungi</taxon>
        <taxon>Fungi incertae sedis</taxon>
        <taxon>Mucoromycota</taxon>
        <taxon>Glomeromycotina</taxon>
        <taxon>Glomeromycetes</taxon>
        <taxon>Archaeosporales</taxon>
        <taxon>Ambisporaceae</taxon>
        <taxon>Ambispora</taxon>
    </lineage>
</organism>
<evidence type="ECO:0000259" key="8">
    <source>
        <dbReference type="PROSITE" id="PS51210"/>
    </source>
</evidence>
<dbReference type="OrthoDB" id="6121437at2759"/>
<dbReference type="InterPro" id="IPR016035">
    <property type="entry name" value="Acyl_Trfase/lysoPLipase"/>
</dbReference>
<evidence type="ECO:0000256" key="2">
    <source>
        <dbReference type="ARBA" id="ARBA00022801"/>
    </source>
</evidence>
<evidence type="ECO:0000256" key="7">
    <source>
        <dbReference type="SAM" id="MobiDB-lite"/>
    </source>
</evidence>
<evidence type="ECO:0000256" key="4">
    <source>
        <dbReference type="ARBA" id="ARBA00023098"/>
    </source>
</evidence>
<name>A0A9N8YPC5_9GLOM</name>
<dbReference type="PANTHER" id="PTHR10728">
    <property type="entry name" value="CYTOSOLIC PHOSPHOLIPASE A2"/>
    <property type="match status" value="1"/>
</dbReference>
<evidence type="ECO:0000256" key="3">
    <source>
        <dbReference type="ARBA" id="ARBA00022963"/>
    </source>
</evidence>
<dbReference type="Gene3D" id="3.40.1090.10">
    <property type="entry name" value="Cytosolic phospholipase A2 catalytic domain"/>
    <property type="match status" value="1"/>
</dbReference>
<dbReference type="GO" id="GO:0005829">
    <property type="term" value="C:cytosol"/>
    <property type="evidence" value="ECO:0007669"/>
    <property type="project" value="TreeGrafter"/>
</dbReference>
<dbReference type="Pfam" id="PF01735">
    <property type="entry name" value="PLA2_B"/>
    <property type="match status" value="1"/>
</dbReference>
<dbReference type="EMBL" id="CAJVPS010000032">
    <property type="protein sequence ID" value="CAG8443343.1"/>
    <property type="molecule type" value="Genomic_DNA"/>
</dbReference>
<gene>
    <name evidence="9" type="ORF">ALEPTO_LOCUS488</name>
</gene>
<dbReference type="GO" id="GO:0004623">
    <property type="term" value="F:phospholipase A2 activity"/>
    <property type="evidence" value="ECO:0007669"/>
    <property type="project" value="TreeGrafter"/>
</dbReference>
<evidence type="ECO:0000313" key="9">
    <source>
        <dbReference type="EMBL" id="CAG8443343.1"/>
    </source>
</evidence>
<keyword evidence="4 5" id="KW-0443">Lipid metabolism</keyword>
<sequence length="625" mass="70751">MGSRSIEGPTTGLDIDATSVTTPETEVTTSEPWYKGIFAYPGKLFNDIIAAPTTLSNHKQIALALRKLNGEVKEFCADKTLNPELDWDATARISLDLCEDETNFVRERKEYIRDKFAKYIDVDMNEVEIDDIPTIAFAGSGGGFRAMLATTGYAHAAYNSGLLDLATYMAGVSGSCWNIATRYTSNISNQEDPHQCLVEFYKSRLSLPFTQPNSLLKIFEKTKSPETAVDLTFGGIAQKKQTGIECGPIDMFGVLLASRLLLGDDPTIQRPDFKLSQQKRFLAGGKNPMPIYTALHHCRPWKHTLPPEYAALIPNYEEVLKEYQKKKDHYLWFEFTPFEVGCEEYPAFIPSWAFGRRFEFGKSVERIPEQNFGLLVGLFGSAPSAPLSCAIRQFEYGLPDGWLKNTWKRVYTTACDKAGEQRMSELEAVHTIPEARNFNFAYHLHPPPYELGTTNGPYLDFVDAGASSDLPLYPLTHPNRKVDLIIAVDAATSTIDHKFFDQQQDLLCQRRKLKRTPRTGIPETKYVEVYDFTPTGEERDEYWPAATHDTTLVYMPFLPNEKVDKDFVPAKSKITKFNCFTYSPENVDLVTRLAKQNWSEAEEIVKSVIKDAWEKKRTARLNAKK</sequence>
<evidence type="ECO:0000256" key="6">
    <source>
        <dbReference type="RuleBase" id="RU362103"/>
    </source>
</evidence>
<dbReference type="InterPro" id="IPR002642">
    <property type="entry name" value="LysoPLipase_cat_dom"/>
</dbReference>
<accession>A0A9N8YPC5</accession>
<dbReference type="EC" id="3.1.1.5" evidence="6"/>
<keyword evidence="2 5" id="KW-0378">Hydrolase</keyword>
<dbReference type="GO" id="GO:0004622">
    <property type="term" value="F:phosphatidylcholine lysophospholipase activity"/>
    <property type="evidence" value="ECO:0007669"/>
    <property type="project" value="UniProtKB-EC"/>
</dbReference>
<evidence type="ECO:0000313" key="10">
    <source>
        <dbReference type="Proteomes" id="UP000789508"/>
    </source>
</evidence>
<dbReference type="GO" id="GO:0046475">
    <property type="term" value="P:glycerophospholipid catabolic process"/>
    <property type="evidence" value="ECO:0007669"/>
    <property type="project" value="TreeGrafter"/>
</dbReference>
<comment type="caution">
    <text evidence="9">The sequence shown here is derived from an EMBL/GenBank/DDBJ whole genome shotgun (WGS) entry which is preliminary data.</text>
</comment>
<dbReference type="Proteomes" id="UP000789508">
    <property type="component" value="Unassembled WGS sequence"/>
</dbReference>
<keyword evidence="3 5" id="KW-0442">Lipid degradation</keyword>
<evidence type="ECO:0000256" key="5">
    <source>
        <dbReference type="PROSITE-ProRule" id="PRU00555"/>
    </source>
</evidence>